<dbReference type="PANTHER" id="PTHR48101:SF1">
    <property type="entry name" value="METHYLMALONYL-COA MUTASE, LARGE SUBUNIT"/>
    <property type="match status" value="1"/>
</dbReference>
<dbReference type="InterPro" id="IPR016176">
    <property type="entry name" value="Cbl-dep_enz_cat"/>
</dbReference>
<keyword evidence="4" id="KW-1185">Reference proteome</keyword>
<dbReference type="CDD" id="cd03680">
    <property type="entry name" value="MM_CoA_mutase_ICM_like"/>
    <property type="match status" value="1"/>
</dbReference>
<dbReference type="Gene3D" id="3.20.20.240">
    <property type="entry name" value="Methylmalonyl-CoA mutase"/>
    <property type="match status" value="1"/>
</dbReference>
<evidence type="ECO:0000313" key="3">
    <source>
        <dbReference type="EMBL" id="MBN8236556.1"/>
    </source>
</evidence>
<dbReference type="Proteomes" id="UP000663970">
    <property type="component" value="Unassembled WGS sequence"/>
</dbReference>
<evidence type="ECO:0000313" key="4">
    <source>
        <dbReference type="Proteomes" id="UP000663970"/>
    </source>
</evidence>
<dbReference type="PANTHER" id="PTHR48101">
    <property type="entry name" value="METHYLMALONYL-COA MUTASE, MITOCHONDRIAL-RELATED"/>
    <property type="match status" value="1"/>
</dbReference>
<protein>
    <submittedName>
        <fullName evidence="3">Methylmalonyl-CoA mutase family protein</fullName>
    </submittedName>
</protein>
<dbReference type="RefSeq" id="WP_206935101.1">
    <property type="nucleotide sequence ID" value="NZ_JAEKJY010000005.1"/>
</dbReference>
<sequence length="551" mass="62223">MTLSSNGQHFKQEWEKNVEKTMQRFPERRRSFHTSSDIPVDRLYTPESLSEDYINQIGFPGQYPYTRGIQPTMFRSRYWTMRQYAGFGSAEETNERFRYLLKQGQTGLSVAFDLPTQIGYDSDDPMAEGEVGKVGVAIDSLKDMEQLFHEIPLDQVSTSMTINAPAGILLAMYIAVGEKQGVPREKLTGTIQNDILKEYIARGTYIYPPKPSMRLITDIFAYCQEHLPKFNTISISGYHIREAGSTAVQEVAFTIANGMAYVDAAIEAGLRVDQFAPRLAFFFNAHNQFFEEAAKFRAARRMWAKIMKEHYKAEDPKSWKMRFHTQTGGSTLTAQQPDNNIVRVTMQALAAVLGGTQSLHTNSRDEALALPTEDSARIALRTQQIIANESGVADTVDPLAGSYYVESLTDQIEKEAGAYLERISEFGGAVQAVEEGYMQREIHQAAYEAQKRMESKEDIVVGMNEYQVDEEIHADLLKVDEALEKGQIEKTKQVREQRNQEVVDRCLQELRNAAAKQDNVMPPIVRAVQAYATVGEIANVLREEFGEYTAM</sequence>
<name>A0ABS3DYZ7_9BACI</name>
<organism evidence="3 4">
    <name type="scientific">Halobacillus kuroshimensis</name>
    <dbReference type="NCBI Taxonomy" id="302481"/>
    <lineage>
        <taxon>Bacteria</taxon>
        <taxon>Bacillati</taxon>
        <taxon>Bacillota</taxon>
        <taxon>Bacilli</taxon>
        <taxon>Bacillales</taxon>
        <taxon>Bacillaceae</taxon>
        <taxon>Halobacillus</taxon>
    </lineage>
</organism>
<dbReference type="Pfam" id="PF01642">
    <property type="entry name" value="MM_CoA_mutase"/>
    <property type="match status" value="1"/>
</dbReference>
<proteinExistence type="predicted"/>
<evidence type="ECO:0000259" key="2">
    <source>
        <dbReference type="Pfam" id="PF01642"/>
    </source>
</evidence>
<evidence type="ECO:0000256" key="1">
    <source>
        <dbReference type="ARBA" id="ARBA00023235"/>
    </source>
</evidence>
<accession>A0ABS3DYZ7</accession>
<dbReference type="SUPFAM" id="SSF51703">
    <property type="entry name" value="Cobalamin (vitamin B12)-dependent enzymes"/>
    <property type="match status" value="1"/>
</dbReference>
<dbReference type="EMBL" id="JAEKJY010000005">
    <property type="protein sequence ID" value="MBN8236556.1"/>
    <property type="molecule type" value="Genomic_DNA"/>
</dbReference>
<gene>
    <name evidence="3" type="ORF">JF544_14935</name>
</gene>
<dbReference type="NCBIfam" id="TIGR00641">
    <property type="entry name" value="acid_CoA_mut_N"/>
    <property type="match status" value="1"/>
</dbReference>
<comment type="caution">
    <text evidence="3">The sequence shown here is derived from an EMBL/GenBank/DDBJ whole genome shotgun (WGS) entry which is preliminary data.</text>
</comment>
<reference evidence="3 4" key="1">
    <citation type="submission" date="2020-12" db="EMBL/GenBank/DDBJ databases">
        <title>Oil enriched cultivation method for isolating marine PHA-producing bacteria.</title>
        <authorList>
            <person name="Zheng W."/>
            <person name="Yu S."/>
            <person name="Huang Y."/>
        </authorList>
    </citation>
    <scope>NUCLEOTIDE SEQUENCE [LARGE SCALE GENOMIC DNA]</scope>
    <source>
        <strain evidence="3 4">SY-2-6</strain>
    </source>
</reference>
<dbReference type="InterPro" id="IPR006098">
    <property type="entry name" value="MMCoA_mutase_a_cat"/>
</dbReference>
<dbReference type="InterPro" id="IPR006099">
    <property type="entry name" value="MeMalonylCoA_mutase_a/b_cat"/>
</dbReference>
<keyword evidence="1" id="KW-0413">Isomerase</keyword>
<feature type="domain" description="Methylmalonyl-CoA mutase alpha/beta chain catalytic" evidence="2">
    <location>
        <begin position="34"/>
        <end position="547"/>
    </location>
</feature>